<dbReference type="PANTHER" id="PTHR30346:SF0">
    <property type="entry name" value="HCA OPERON TRANSCRIPTIONAL ACTIVATOR HCAR"/>
    <property type="match status" value="1"/>
</dbReference>
<evidence type="ECO:0000256" key="1">
    <source>
        <dbReference type="ARBA" id="ARBA00009437"/>
    </source>
</evidence>
<name>A0ABP8D7A8_9ACTN</name>
<evidence type="ECO:0000259" key="5">
    <source>
        <dbReference type="PROSITE" id="PS50931"/>
    </source>
</evidence>
<evidence type="ECO:0000313" key="6">
    <source>
        <dbReference type="EMBL" id="GAA4249175.1"/>
    </source>
</evidence>
<dbReference type="Gene3D" id="1.10.10.10">
    <property type="entry name" value="Winged helix-like DNA-binding domain superfamily/Winged helix DNA-binding domain"/>
    <property type="match status" value="1"/>
</dbReference>
<sequence length="292" mass="31580">MERLETRELAYFVVVAEEQHVGRAAERLGMAQPPLSRAISKLERRVGVPLLERAGRGVRLTAAGKVLMHEARKVLDAAAAAGHRTRRAAEARPRLVLAMKAGADAGLVPEILRRYREQPAPATVDVHVCGVAEQATLLRTGEADMALLHLPHDDASGFDTELLHVDGQIAVLPQGHRLAGRRSIRLDDLSGETLPRWRDVPGTGPVVRDGSQLMQLIALGETIALLPAASEAYLRRDLVAVPVEDAGPISLVLAWPERSRSTALAAFVRTAVATARSARPGELRPTRTRRTA</sequence>
<keyword evidence="3" id="KW-0238">DNA-binding</keyword>
<protein>
    <submittedName>
        <fullName evidence="6">LysR family transcriptional regulator</fullName>
    </submittedName>
</protein>
<comment type="caution">
    <text evidence="6">The sequence shown here is derived from an EMBL/GenBank/DDBJ whole genome shotgun (WGS) entry which is preliminary data.</text>
</comment>
<evidence type="ECO:0000313" key="7">
    <source>
        <dbReference type="Proteomes" id="UP001500620"/>
    </source>
</evidence>
<dbReference type="PRINTS" id="PR00039">
    <property type="entry name" value="HTHLYSR"/>
</dbReference>
<gene>
    <name evidence="6" type="ORF">GCM10022255_032070</name>
</gene>
<dbReference type="EMBL" id="BAABAT010000007">
    <property type="protein sequence ID" value="GAA4249175.1"/>
    <property type="molecule type" value="Genomic_DNA"/>
</dbReference>
<dbReference type="PANTHER" id="PTHR30346">
    <property type="entry name" value="TRANSCRIPTIONAL DUAL REGULATOR HCAR-RELATED"/>
    <property type="match status" value="1"/>
</dbReference>
<dbReference type="InterPro" id="IPR036388">
    <property type="entry name" value="WH-like_DNA-bd_sf"/>
</dbReference>
<dbReference type="InterPro" id="IPR000847">
    <property type="entry name" value="LysR_HTH_N"/>
</dbReference>
<dbReference type="Pfam" id="PF00126">
    <property type="entry name" value="HTH_1"/>
    <property type="match status" value="1"/>
</dbReference>
<dbReference type="InterPro" id="IPR036390">
    <property type="entry name" value="WH_DNA-bd_sf"/>
</dbReference>
<dbReference type="InterPro" id="IPR005119">
    <property type="entry name" value="LysR_subst-bd"/>
</dbReference>
<feature type="domain" description="HTH lysR-type" evidence="5">
    <location>
        <begin position="4"/>
        <end position="61"/>
    </location>
</feature>
<evidence type="ECO:0000256" key="2">
    <source>
        <dbReference type="ARBA" id="ARBA00023015"/>
    </source>
</evidence>
<reference evidence="7" key="1">
    <citation type="journal article" date="2019" name="Int. J. Syst. Evol. Microbiol.">
        <title>The Global Catalogue of Microorganisms (GCM) 10K type strain sequencing project: providing services to taxonomists for standard genome sequencing and annotation.</title>
        <authorList>
            <consortium name="The Broad Institute Genomics Platform"/>
            <consortium name="The Broad Institute Genome Sequencing Center for Infectious Disease"/>
            <person name="Wu L."/>
            <person name="Ma J."/>
        </authorList>
    </citation>
    <scope>NUCLEOTIDE SEQUENCE [LARGE SCALE GENOMIC DNA]</scope>
    <source>
        <strain evidence="7">JCM 17441</strain>
    </source>
</reference>
<keyword evidence="4" id="KW-0804">Transcription</keyword>
<dbReference type="Proteomes" id="UP001500620">
    <property type="component" value="Unassembled WGS sequence"/>
</dbReference>
<organism evidence="6 7">
    <name type="scientific">Dactylosporangium darangshiense</name>
    <dbReference type="NCBI Taxonomy" id="579108"/>
    <lineage>
        <taxon>Bacteria</taxon>
        <taxon>Bacillati</taxon>
        <taxon>Actinomycetota</taxon>
        <taxon>Actinomycetes</taxon>
        <taxon>Micromonosporales</taxon>
        <taxon>Micromonosporaceae</taxon>
        <taxon>Dactylosporangium</taxon>
    </lineage>
</organism>
<dbReference type="Gene3D" id="3.40.190.10">
    <property type="entry name" value="Periplasmic binding protein-like II"/>
    <property type="match status" value="4"/>
</dbReference>
<accession>A0ABP8D7A8</accession>
<evidence type="ECO:0000256" key="4">
    <source>
        <dbReference type="ARBA" id="ARBA00023163"/>
    </source>
</evidence>
<comment type="similarity">
    <text evidence="1">Belongs to the LysR transcriptional regulatory family.</text>
</comment>
<dbReference type="CDD" id="cd08414">
    <property type="entry name" value="PBP2_LTTR_aromatics_like"/>
    <property type="match status" value="1"/>
</dbReference>
<dbReference type="Pfam" id="PF03466">
    <property type="entry name" value="LysR_substrate"/>
    <property type="match status" value="1"/>
</dbReference>
<proteinExistence type="inferred from homology"/>
<dbReference type="PROSITE" id="PS50931">
    <property type="entry name" value="HTH_LYSR"/>
    <property type="match status" value="1"/>
</dbReference>
<keyword evidence="2" id="KW-0805">Transcription regulation</keyword>
<dbReference type="RefSeq" id="WP_345127450.1">
    <property type="nucleotide sequence ID" value="NZ_BAABAT010000007.1"/>
</dbReference>
<evidence type="ECO:0000256" key="3">
    <source>
        <dbReference type="ARBA" id="ARBA00023125"/>
    </source>
</evidence>
<keyword evidence="7" id="KW-1185">Reference proteome</keyword>
<dbReference type="SUPFAM" id="SSF46785">
    <property type="entry name" value="Winged helix' DNA-binding domain"/>
    <property type="match status" value="1"/>
</dbReference>
<dbReference type="SUPFAM" id="SSF53850">
    <property type="entry name" value="Periplasmic binding protein-like II"/>
    <property type="match status" value="1"/>
</dbReference>